<dbReference type="Pfam" id="PF01926">
    <property type="entry name" value="MMR_HSR1"/>
    <property type="match status" value="2"/>
</dbReference>
<sequence length="445" mass="48682">MIPHVVIAGRPNVGKSTLFNRLAGARIALVADTPGVTRDRKEAECVLAGTKVLLVDTAGLEEAAPDTLPGRMRASTSLAVENADLVLFVFDARAGLLPEDHHFATWLRRTGKPVLVVANKAEGRGGATAAMEAYELGLGEPCAISAEHNEGIYNLMTEIADRLPKPEEGEAESDENLPLHLAIVGRPNAGKSTLMNYLLGEQRMITGPEPGLTRDAVSADFTGPDGKLYRIVDTAGLRKRARVDEGLEKMSTSSSIEALKKAEMVVLAVDAVNGVQEQDLHIARLIEREGRACVIALTKWDAVEDRGDARKAALDRISISLSQMKGITVVPLSAETGEGVAKLFPALRATYEKWNLRIPTSQLNRWFESALERFPPPLVEGRRLKLRYITQIKARPPTFALFGTRAEQVPETYQRYLVNSLRETFEMPGVPIRIYLRGTTNPYAD</sequence>
<dbReference type="InterPro" id="IPR005225">
    <property type="entry name" value="Small_GTP-bd"/>
</dbReference>
<feature type="binding site" evidence="8">
    <location>
        <begin position="9"/>
        <end position="16"/>
    </location>
    <ligand>
        <name>GTP</name>
        <dbReference type="ChEBI" id="CHEBI:37565"/>
        <label>1</label>
    </ligand>
</feature>
<feature type="binding site" evidence="8">
    <location>
        <begin position="233"/>
        <end position="237"/>
    </location>
    <ligand>
        <name>GTP</name>
        <dbReference type="ChEBI" id="CHEBI:37565"/>
        <label>2</label>
    </ligand>
</feature>
<dbReference type="InterPro" id="IPR032859">
    <property type="entry name" value="KH_dom-like"/>
</dbReference>
<evidence type="ECO:0000256" key="4">
    <source>
        <dbReference type="ARBA" id="ARBA00022737"/>
    </source>
</evidence>
<evidence type="ECO:0000256" key="8">
    <source>
        <dbReference type="HAMAP-Rule" id="MF_00195"/>
    </source>
</evidence>
<protein>
    <recommendedName>
        <fullName evidence="2 8">GTPase Der</fullName>
    </recommendedName>
    <alternativeName>
        <fullName evidence="7 8">GTP-binding protein EngA</fullName>
    </alternativeName>
</protein>
<dbReference type="PRINTS" id="PR00326">
    <property type="entry name" value="GTP1OBG"/>
</dbReference>
<dbReference type="EMBL" id="JACHFJ010000001">
    <property type="protein sequence ID" value="MBB5372013.1"/>
    <property type="molecule type" value="Genomic_DNA"/>
</dbReference>
<keyword evidence="3 8" id="KW-0690">Ribosome biogenesis</keyword>
<dbReference type="FunFam" id="3.30.300.20:FF:000004">
    <property type="entry name" value="GTPase Der"/>
    <property type="match status" value="1"/>
</dbReference>
<evidence type="ECO:0000256" key="1">
    <source>
        <dbReference type="ARBA" id="ARBA00008279"/>
    </source>
</evidence>
<dbReference type="Gene3D" id="3.40.50.300">
    <property type="entry name" value="P-loop containing nucleotide triphosphate hydrolases"/>
    <property type="match status" value="2"/>
</dbReference>
<dbReference type="RefSeq" id="WP_183265015.1">
    <property type="nucleotide sequence ID" value="NZ_JACHFJ010000001.1"/>
</dbReference>
<dbReference type="InterPro" id="IPR016484">
    <property type="entry name" value="GTPase_Der"/>
</dbReference>
<dbReference type="PROSITE" id="PS51712">
    <property type="entry name" value="G_ENGA"/>
    <property type="match status" value="2"/>
</dbReference>
<accession>A0A840V8H4</accession>
<dbReference type="Gene3D" id="3.30.300.20">
    <property type="match status" value="1"/>
</dbReference>
<dbReference type="InterPro" id="IPR027417">
    <property type="entry name" value="P-loop_NTPase"/>
</dbReference>
<keyword evidence="4 10" id="KW-0677">Repeat</keyword>
<feature type="binding site" evidence="8">
    <location>
        <begin position="185"/>
        <end position="192"/>
    </location>
    <ligand>
        <name>GTP</name>
        <dbReference type="ChEBI" id="CHEBI:37565"/>
        <label>2</label>
    </ligand>
</feature>
<evidence type="ECO:0000259" key="11">
    <source>
        <dbReference type="PROSITE" id="PS51712"/>
    </source>
</evidence>
<dbReference type="NCBIfam" id="TIGR00231">
    <property type="entry name" value="small_GTP"/>
    <property type="match status" value="2"/>
</dbReference>
<dbReference type="GO" id="GO:0042254">
    <property type="term" value="P:ribosome biogenesis"/>
    <property type="evidence" value="ECO:0007669"/>
    <property type="project" value="UniProtKB-KW"/>
</dbReference>
<dbReference type="HAMAP" id="MF_00195">
    <property type="entry name" value="GTPase_Der"/>
    <property type="match status" value="1"/>
</dbReference>
<comment type="subunit">
    <text evidence="8">Associates with the 50S ribosomal subunit.</text>
</comment>
<name>A0A840V8H4_9PROT</name>
<dbReference type="GO" id="GO:0005525">
    <property type="term" value="F:GTP binding"/>
    <property type="evidence" value="ECO:0007669"/>
    <property type="project" value="UniProtKB-UniRule"/>
</dbReference>
<comment type="caution">
    <text evidence="12">The sequence shown here is derived from an EMBL/GenBank/DDBJ whole genome shotgun (WGS) entry which is preliminary data.</text>
</comment>
<dbReference type="AlphaFoldDB" id="A0A840V8H4"/>
<dbReference type="PIRSF" id="PIRSF006485">
    <property type="entry name" value="GTP-binding_EngA"/>
    <property type="match status" value="1"/>
</dbReference>
<evidence type="ECO:0000256" key="2">
    <source>
        <dbReference type="ARBA" id="ARBA00020953"/>
    </source>
</evidence>
<evidence type="ECO:0000256" key="10">
    <source>
        <dbReference type="RuleBase" id="RU004481"/>
    </source>
</evidence>
<evidence type="ECO:0000256" key="9">
    <source>
        <dbReference type="PROSITE-ProRule" id="PRU01049"/>
    </source>
</evidence>
<organism evidence="12 13">
    <name type="scientific">Acidocella aromatica</name>
    <dbReference type="NCBI Taxonomy" id="1303579"/>
    <lineage>
        <taxon>Bacteria</taxon>
        <taxon>Pseudomonadati</taxon>
        <taxon>Pseudomonadota</taxon>
        <taxon>Alphaproteobacteria</taxon>
        <taxon>Acetobacterales</taxon>
        <taxon>Acidocellaceae</taxon>
        <taxon>Acidocella</taxon>
    </lineage>
</organism>
<dbReference type="NCBIfam" id="TIGR03594">
    <property type="entry name" value="GTPase_EngA"/>
    <property type="match status" value="1"/>
</dbReference>
<dbReference type="Pfam" id="PF14714">
    <property type="entry name" value="KH_dom-like"/>
    <property type="match status" value="1"/>
</dbReference>
<dbReference type="InterPro" id="IPR015946">
    <property type="entry name" value="KH_dom-like_a/b"/>
</dbReference>
<evidence type="ECO:0000256" key="6">
    <source>
        <dbReference type="ARBA" id="ARBA00023134"/>
    </source>
</evidence>
<keyword evidence="13" id="KW-1185">Reference proteome</keyword>
<evidence type="ECO:0000256" key="5">
    <source>
        <dbReference type="ARBA" id="ARBA00022741"/>
    </source>
</evidence>
<comment type="similarity">
    <text evidence="1 8 9 10">Belongs to the TRAFAC class TrmE-Era-EngA-EngB-Septin-like GTPase superfamily. EngA (Der) GTPase family.</text>
</comment>
<dbReference type="CDD" id="cd01894">
    <property type="entry name" value="EngA1"/>
    <property type="match status" value="1"/>
</dbReference>
<dbReference type="PANTHER" id="PTHR43834:SF6">
    <property type="entry name" value="GTPASE DER"/>
    <property type="match status" value="1"/>
</dbReference>
<feature type="domain" description="EngA-type G" evidence="11">
    <location>
        <begin position="179"/>
        <end position="355"/>
    </location>
</feature>
<evidence type="ECO:0000256" key="7">
    <source>
        <dbReference type="ARBA" id="ARBA00032345"/>
    </source>
</evidence>
<comment type="caution">
    <text evidence="8">Lacks conserved residue(s) required for the propagation of feature annotation.</text>
</comment>
<reference evidence="12 13" key="1">
    <citation type="submission" date="2020-08" db="EMBL/GenBank/DDBJ databases">
        <title>Genomic Encyclopedia of Type Strains, Phase IV (KMG-IV): sequencing the most valuable type-strain genomes for metagenomic binning, comparative biology and taxonomic classification.</title>
        <authorList>
            <person name="Goeker M."/>
        </authorList>
    </citation>
    <scope>NUCLEOTIDE SEQUENCE [LARGE SCALE GENOMIC DNA]</scope>
    <source>
        <strain evidence="12 13">DSM 27026</strain>
    </source>
</reference>
<keyword evidence="6 8" id="KW-0342">GTP-binding</keyword>
<feature type="domain" description="EngA-type G" evidence="11">
    <location>
        <begin position="3"/>
        <end position="167"/>
    </location>
</feature>
<dbReference type="PANTHER" id="PTHR43834">
    <property type="entry name" value="GTPASE DER"/>
    <property type="match status" value="1"/>
</dbReference>
<keyword evidence="5 8" id="KW-0547">Nucleotide-binding</keyword>
<dbReference type="CDD" id="cd01895">
    <property type="entry name" value="EngA2"/>
    <property type="match status" value="1"/>
</dbReference>
<dbReference type="InterPro" id="IPR031166">
    <property type="entry name" value="G_ENGA"/>
</dbReference>
<feature type="binding site" evidence="8">
    <location>
        <begin position="56"/>
        <end position="60"/>
    </location>
    <ligand>
        <name>GTP</name>
        <dbReference type="ChEBI" id="CHEBI:37565"/>
        <label>1</label>
    </ligand>
</feature>
<proteinExistence type="inferred from homology"/>
<evidence type="ECO:0000313" key="12">
    <source>
        <dbReference type="EMBL" id="MBB5372013.1"/>
    </source>
</evidence>
<dbReference type="InterPro" id="IPR006073">
    <property type="entry name" value="GTP-bd"/>
</dbReference>
<gene>
    <name evidence="8" type="primary">der</name>
    <name evidence="12" type="ORF">HNP71_000237</name>
</gene>
<dbReference type="Proteomes" id="UP000553706">
    <property type="component" value="Unassembled WGS sequence"/>
</dbReference>
<feature type="binding site" evidence="8">
    <location>
        <begin position="119"/>
        <end position="122"/>
    </location>
    <ligand>
        <name>GTP</name>
        <dbReference type="ChEBI" id="CHEBI:37565"/>
        <label>1</label>
    </ligand>
</feature>
<evidence type="ECO:0000313" key="13">
    <source>
        <dbReference type="Proteomes" id="UP000553706"/>
    </source>
</evidence>
<dbReference type="SUPFAM" id="SSF52540">
    <property type="entry name" value="P-loop containing nucleoside triphosphate hydrolases"/>
    <property type="match status" value="2"/>
</dbReference>
<comment type="function">
    <text evidence="8 10">GTPase that plays an essential role in the late steps of ribosome biogenesis.</text>
</comment>
<evidence type="ECO:0000256" key="3">
    <source>
        <dbReference type="ARBA" id="ARBA00022517"/>
    </source>
</evidence>